<dbReference type="Proteomes" id="UP000186594">
    <property type="component" value="Unassembled WGS sequence"/>
</dbReference>
<reference evidence="1 2" key="1">
    <citation type="submission" date="2016-04" db="EMBL/GenBank/DDBJ databases">
        <title>Evolutionary innovation and constraint leading to complex multicellularity in the Ascomycota.</title>
        <authorList>
            <person name="Cisse O."/>
            <person name="Nguyen A."/>
            <person name="Hewitt D.A."/>
            <person name="Jedd G."/>
            <person name="Stajich J.E."/>
        </authorList>
    </citation>
    <scope>NUCLEOTIDE SEQUENCE [LARGE SCALE GENOMIC DNA]</scope>
    <source>
        <strain evidence="1 2">DAH-3</strain>
    </source>
</reference>
<sequence length="207" mass="23505">MGLLFDPVHAAKAQDPSSVLRNVSMESIDEGIEPLLEAGTEVENLIGSKEITLNMEVKKKKKKKKKNKQVGTGFEEFYADAPVRPLVAQEEESLYSTQKSPATRMEIASERYRKNRKWDIMNGQIFSAYLYLGGIQISTRTGSTEEATSSKFVAAAGKDIDFDRVDFEHVVALFLSYYMGQIKYWTHGEYLRRAPIIVTDFLRYARS</sequence>
<organism evidence="1 2">
    <name type="scientific">Neolecta irregularis (strain DAH-3)</name>
    <dbReference type="NCBI Taxonomy" id="1198029"/>
    <lineage>
        <taxon>Eukaryota</taxon>
        <taxon>Fungi</taxon>
        <taxon>Dikarya</taxon>
        <taxon>Ascomycota</taxon>
        <taxon>Taphrinomycotina</taxon>
        <taxon>Neolectales</taxon>
        <taxon>Neolectaceae</taxon>
        <taxon>Neolecta</taxon>
    </lineage>
</organism>
<dbReference type="Pfam" id="PF09692">
    <property type="entry name" value="Arb1"/>
    <property type="match status" value="1"/>
</dbReference>
<evidence type="ECO:0000313" key="1">
    <source>
        <dbReference type="EMBL" id="OLL24165.1"/>
    </source>
</evidence>
<proteinExistence type="predicted"/>
<comment type="caution">
    <text evidence="1">The sequence shown here is derived from an EMBL/GenBank/DDBJ whole genome shotgun (WGS) entry which is preliminary data.</text>
</comment>
<dbReference type="EMBL" id="LXFE01000947">
    <property type="protein sequence ID" value="OLL24165.1"/>
    <property type="molecule type" value="Genomic_DNA"/>
</dbReference>
<dbReference type="GO" id="GO:0033167">
    <property type="term" value="C:ARC complex"/>
    <property type="evidence" value="ECO:0007669"/>
    <property type="project" value="InterPro"/>
</dbReference>
<evidence type="ECO:0000313" key="2">
    <source>
        <dbReference type="Proteomes" id="UP000186594"/>
    </source>
</evidence>
<keyword evidence="2" id="KW-1185">Reference proteome</keyword>
<dbReference type="InterPro" id="IPR018606">
    <property type="entry name" value="Arb1"/>
</dbReference>
<gene>
    <name evidence="1" type="ORF">NEOLI_004349</name>
</gene>
<dbReference type="AlphaFoldDB" id="A0A1U7LND3"/>
<accession>A0A1U7LND3</accession>
<protein>
    <submittedName>
        <fullName evidence="1">Argonaute-binding protein 1</fullName>
    </submittedName>
</protein>
<name>A0A1U7LND3_NEOID</name>
<dbReference type="OrthoDB" id="435402at2759"/>
<dbReference type="GO" id="GO:0031047">
    <property type="term" value="P:regulatory ncRNA-mediated gene silencing"/>
    <property type="evidence" value="ECO:0007669"/>
    <property type="project" value="InterPro"/>
</dbReference>
<dbReference type="STRING" id="1198029.A0A1U7LND3"/>